<feature type="transmembrane region" description="Helical" evidence="10">
    <location>
        <begin position="392"/>
        <end position="412"/>
    </location>
</feature>
<name>A0A0C1ZFI4_9VIBR</name>
<dbReference type="InterPro" id="IPR003568">
    <property type="entry name" value="Cyt_c_biogenesis_CcmF"/>
</dbReference>
<accession>A0A0C1ZFI4</accession>
<dbReference type="GO" id="GO:0005886">
    <property type="term" value="C:plasma membrane"/>
    <property type="evidence" value="ECO:0007669"/>
    <property type="project" value="UniProtKB-SubCell"/>
</dbReference>
<feature type="transmembrane region" description="Helical" evidence="10">
    <location>
        <begin position="248"/>
        <end position="265"/>
    </location>
</feature>
<evidence type="ECO:0000256" key="8">
    <source>
        <dbReference type="ARBA" id="ARBA00023136"/>
    </source>
</evidence>
<feature type="domain" description="Cytochrome c-type biogenesis protein CcmF C-terminal" evidence="12">
    <location>
        <begin position="318"/>
        <end position="619"/>
    </location>
</feature>
<evidence type="ECO:0000256" key="3">
    <source>
        <dbReference type="ARBA" id="ARBA00022475"/>
    </source>
</evidence>
<proteinExistence type="inferred from homology"/>
<dbReference type="GO" id="GO:0015232">
    <property type="term" value="F:heme transmembrane transporter activity"/>
    <property type="evidence" value="ECO:0007669"/>
    <property type="project" value="InterPro"/>
</dbReference>
<feature type="transmembrane region" description="Helical" evidence="10">
    <location>
        <begin position="272"/>
        <end position="291"/>
    </location>
</feature>
<comment type="similarity">
    <text evidence="2">Belongs to the CcmF/CycK/Ccl1/NrfE/CcsA family.</text>
</comment>
<keyword evidence="7 10" id="KW-1133">Transmembrane helix</keyword>
<feature type="transmembrane region" description="Helical" evidence="10">
    <location>
        <begin position="480"/>
        <end position="499"/>
    </location>
</feature>
<keyword evidence="5 10" id="KW-0812">Transmembrane</keyword>
<dbReference type="PRINTS" id="PR01411">
    <property type="entry name" value="CCMFBIOGNSIS"/>
</dbReference>
<feature type="transmembrane region" description="Helical" evidence="10">
    <location>
        <begin position="351"/>
        <end position="372"/>
    </location>
</feature>
<dbReference type="GO" id="GO:0020037">
    <property type="term" value="F:heme binding"/>
    <property type="evidence" value="ECO:0007669"/>
    <property type="project" value="InterPro"/>
</dbReference>
<dbReference type="PANTHER" id="PTHR43653">
    <property type="entry name" value="CYTOCHROME C ASSEMBLY PROTEIN-RELATED"/>
    <property type="match status" value="1"/>
</dbReference>
<evidence type="ECO:0000259" key="11">
    <source>
        <dbReference type="Pfam" id="PF01578"/>
    </source>
</evidence>
<dbReference type="AlphaFoldDB" id="A0A0C1ZFI4"/>
<sequence>MEAELGFFLLIFVAVTSTCASLLHWLRRAMGKKATLPHQVAMSHIISLASIICLALLIVCFVQDNFALEYVVTHSNSQLPVAFKIAAAWGGHQGSMLFWVVTLSLWASFIAFKSPLNAQYTCDCLGIMNVLIGTFAWFTLMTSNPFEYAQVLASEGRDLNPMLQDVGLIIHPPLLYLGYVGYAAILAFALAALLGKQPMSDWYVVARRAAFFAWGTLTLGILVGSWWAYNELGWGGWWFWDPVENASLLPWLTGTALLHSGVVATRNRGAIWSTYALAFATFSLSILGTFVVRSGVLTSVHAFAVDPTKGLVLLGVLSLLIIITFGVLILRGEQLPRFKLQSLTSRAYTAYIAKGLLVIATAIVFLGTFYPMVYQLLGLGNISVGAPYFNSLIFPLSILALIALALMPVLKWTKGTVPSVSGDIASSIALSLVSGSGFMFSANALHFEVLLTITLATWVIVAHLVMLFRCSNKRKLMPIVMAHIGFALAVSGAVFNSHYSYEYNLRVEPGSSQQRAGITIDYHGIEWLVGPNYTAEQGQITLHLEDGRMLNFNPQKRHYPVRVMNMTEPAIRSLWHGDYYVTLGDKVDTHAYAIKVQYRAGIWWIWSGGLLAVFGALLTGLKKRREAINAIEKYA</sequence>
<comment type="subcellular location">
    <subcellularLocation>
        <location evidence="1">Cell inner membrane</location>
        <topology evidence="1">Multi-pass membrane protein</topology>
    </subcellularLocation>
</comment>
<dbReference type="GO" id="GO:0017004">
    <property type="term" value="P:cytochrome complex assembly"/>
    <property type="evidence" value="ECO:0007669"/>
    <property type="project" value="UniProtKB-KW"/>
</dbReference>
<dbReference type="PANTHER" id="PTHR43653:SF1">
    <property type="entry name" value="CYTOCHROME C-TYPE BIOGENESIS PROTEIN CCMF"/>
    <property type="match status" value="1"/>
</dbReference>
<feature type="transmembrane region" description="Helical" evidence="10">
    <location>
        <begin position="86"/>
        <end position="112"/>
    </location>
</feature>
<evidence type="ECO:0000256" key="7">
    <source>
        <dbReference type="ARBA" id="ARBA00022989"/>
    </source>
</evidence>
<dbReference type="InterPro" id="IPR032523">
    <property type="entry name" value="CcmF_C"/>
</dbReference>
<dbReference type="EMBL" id="JPRD01000004">
    <property type="protein sequence ID" value="KIF54804.1"/>
    <property type="molecule type" value="Genomic_DNA"/>
</dbReference>
<keyword evidence="4" id="KW-0997">Cell inner membrane</keyword>
<feature type="domain" description="Cytochrome c assembly protein" evidence="11">
    <location>
        <begin position="89"/>
        <end position="294"/>
    </location>
</feature>
<dbReference type="NCBIfam" id="NF007691">
    <property type="entry name" value="PRK10369.1"/>
    <property type="match status" value="1"/>
</dbReference>
<evidence type="ECO:0000256" key="5">
    <source>
        <dbReference type="ARBA" id="ARBA00022692"/>
    </source>
</evidence>
<feature type="transmembrane region" description="Helical" evidence="10">
    <location>
        <begin position="174"/>
        <end position="194"/>
    </location>
</feature>
<dbReference type="Pfam" id="PF01578">
    <property type="entry name" value="Cytochrom_C_asm"/>
    <property type="match status" value="1"/>
</dbReference>
<evidence type="ECO:0000313" key="14">
    <source>
        <dbReference type="Proteomes" id="UP000031586"/>
    </source>
</evidence>
<feature type="transmembrane region" description="Helical" evidence="10">
    <location>
        <begin position="46"/>
        <end position="66"/>
    </location>
</feature>
<dbReference type="InterPro" id="IPR003567">
    <property type="entry name" value="Cyt_c_biogenesis"/>
</dbReference>
<organism evidence="13 14">
    <name type="scientific">Vibrio owensii CAIM 1854 = LMG 25443</name>
    <dbReference type="NCBI Taxonomy" id="1229493"/>
    <lineage>
        <taxon>Bacteria</taxon>
        <taxon>Pseudomonadati</taxon>
        <taxon>Pseudomonadota</taxon>
        <taxon>Gammaproteobacteria</taxon>
        <taxon>Vibrionales</taxon>
        <taxon>Vibrionaceae</taxon>
        <taxon>Vibrio</taxon>
    </lineage>
</organism>
<feature type="transmembrane region" description="Helical" evidence="10">
    <location>
        <begin position="124"/>
        <end position="142"/>
    </location>
</feature>
<comment type="caution">
    <text evidence="13">The sequence shown here is derived from an EMBL/GenBank/DDBJ whole genome shotgun (WGS) entry which is preliminary data.</text>
</comment>
<dbReference type="PRINTS" id="PR01410">
    <property type="entry name" value="CCBIOGENESIS"/>
</dbReference>
<evidence type="ECO:0000256" key="4">
    <source>
        <dbReference type="ARBA" id="ARBA00022519"/>
    </source>
</evidence>
<feature type="transmembrane region" description="Helical" evidence="10">
    <location>
        <begin position="6"/>
        <end position="26"/>
    </location>
</feature>
<evidence type="ECO:0000256" key="1">
    <source>
        <dbReference type="ARBA" id="ARBA00004429"/>
    </source>
</evidence>
<protein>
    <submittedName>
        <fullName evidence="13">Cytochrome C</fullName>
    </submittedName>
</protein>
<dbReference type="InterPro" id="IPR002541">
    <property type="entry name" value="Cyt_c_assembly"/>
</dbReference>
<evidence type="ECO:0000256" key="2">
    <source>
        <dbReference type="ARBA" id="ARBA00009186"/>
    </source>
</evidence>
<comment type="function">
    <text evidence="9">Required for the biogenesis of c-type cytochromes. Possible subunit of a heme lyase.</text>
</comment>
<keyword evidence="3" id="KW-1003">Cell membrane</keyword>
<dbReference type="RefSeq" id="WP_020196498.1">
    <property type="nucleotide sequence ID" value="NZ_BAOH01000056.1"/>
</dbReference>
<evidence type="ECO:0000313" key="13">
    <source>
        <dbReference type="EMBL" id="KIF54804.1"/>
    </source>
</evidence>
<evidence type="ECO:0000256" key="6">
    <source>
        <dbReference type="ARBA" id="ARBA00022748"/>
    </source>
</evidence>
<dbReference type="Pfam" id="PF16327">
    <property type="entry name" value="CcmF_C"/>
    <property type="match status" value="1"/>
</dbReference>
<feature type="transmembrane region" description="Helical" evidence="10">
    <location>
        <begin position="206"/>
        <end position="228"/>
    </location>
</feature>
<feature type="transmembrane region" description="Helical" evidence="10">
    <location>
        <begin position="311"/>
        <end position="330"/>
    </location>
</feature>
<gene>
    <name evidence="13" type="ORF">H735_01315</name>
</gene>
<reference evidence="13 14" key="1">
    <citation type="submission" date="2014-07" db="EMBL/GenBank/DDBJ databases">
        <title>Unique and conserved regions in Vibrio harveyi and related species in comparison with the shrimp pathogen Vibrio harveyi CAIM 1792.</title>
        <authorList>
            <person name="Espinoza-Valles I."/>
            <person name="Vora G."/>
            <person name="Leekitcharoenphon P."/>
            <person name="Ussery D."/>
            <person name="Hoj L."/>
            <person name="Gomez-Gil B."/>
        </authorList>
    </citation>
    <scope>NUCLEOTIDE SEQUENCE [LARGE SCALE GENOMIC DNA]</scope>
    <source>
        <strain evidence="14">CAIM 1854 / LMG 25443</strain>
    </source>
</reference>
<evidence type="ECO:0000256" key="9">
    <source>
        <dbReference type="ARBA" id="ARBA00037230"/>
    </source>
</evidence>
<evidence type="ECO:0000259" key="12">
    <source>
        <dbReference type="Pfam" id="PF16327"/>
    </source>
</evidence>
<keyword evidence="6" id="KW-0201">Cytochrome c-type biogenesis</keyword>
<dbReference type="Proteomes" id="UP000031586">
    <property type="component" value="Unassembled WGS sequence"/>
</dbReference>
<dbReference type="PATRIC" id="fig|1229493.5.peg.3352"/>
<feature type="transmembrane region" description="Helical" evidence="10">
    <location>
        <begin position="424"/>
        <end position="443"/>
    </location>
</feature>
<feature type="transmembrane region" description="Helical" evidence="10">
    <location>
        <begin position="449"/>
        <end position="468"/>
    </location>
</feature>
<keyword evidence="8 10" id="KW-0472">Membrane</keyword>
<feature type="transmembrane region" description="Helical" evidence="10">
    <location>
        <begin position="602"/>
        <end position="621"/>
    </location>
</feature>
<evidence type="ECO:0000256" key="10">
    <source>
        <dbReference type="SAM" id="Phobius"/>
    </source>
</evidence>